<evidence type="ECO:0000259" key="2">
    <source>
        <dbReference type="Pfam" id="PF25778"/>
    </source>
</evidence>
<proteinExistence type="predicted"/>
<evidence type="ECO:0000256" key="1">
    <source>
        <dbReference type="SAM" id="SignalP"/>
    </source>
</evidence>
<organism evidence="3 4">
    <name type="scientific">Flavilitoribacter nigricans (strain ATCC 23147 / DSM 23189 / NBRC 102662 / NCIMB 1420 / SS-2)</name>
    <name type="common">Lewinella nigricans</name>
    <dbReference type="NCBI Taxonomy" id="1122177"/>
    <lineage>
        <taxon>Bacteria</taxon>
        <taxon>Pseudomonadati</taxon>
        <taxon>Bacteroidota</taxon>
        <taxon>Saprospiria</taxon>
        <taxon>Saprospirales</taxon>
        <taxon>Lewinellaceae</taxon>
        <taxon>Flavilitoribacter</taxon>
    </lineage>
</organism>
<protein>
    <recommendedName>
        <fullName evidence="2">DUF7948 domain-containing protein</fullName>
    </recommendedName>
</protein>
<dbReference type="Pfam" id="PF06739">
    <property type="entry name" value="SBBP"/>
    <property type="match status" value="3"/>
</dbReference>
<accession>A0A2D0MYY5</accession>
<feature type="signal peptide" evidence="1">
    <location>
        <begin position="1"/>
        <end position="24"/>
    </location>
</feature>
<dbReference type="InterPro" id="IPR057708">
    <property type="entry name" value="DUF7948"/>
</dbReference>
<reference evidence="3 4" key="1">
    <citation type="submission" date="2017-10" db="EMBL/GenBank/DDBJ databases">
        <title>The draft genome sequence of Lewinella nigricans NBRC 102662.</title>
        <authorList>
            <person name="Wang K."/>
        </authorList>
    </citation>
    <scope>NUCLEOTIDE SEQUENCE [LARGE SCALE GENOMIC DNA]</scope>
    <source>
        <strain evidence="3 4">NBRC 102662</strain>
    </source>
</reference>
<dbReference type="OrthoDB" id="1652165at2"/>
<name>A0A2D0MYY5_FLAN2</name>
<dbReference type="EMBL" id="PDUD01000063">
    <property type="protein sequence ID" value="PHN01099.1"/>
    <property type="molecule type" value="Genomic_DNA"/>
</dbReference>
<dbReference type="InterPro" id="IPR052918">
    <property type="entry name" value="Motility_Chemotaxis_Reg"/>
</dbReference>
<dbReference type="Pfam" id="PF25778">
    <property type="entry name" value="DUF7948"/>
    <property type="match status" value="1"/>
</dbReference>
<dbReference type="Gene3D" id="2.60.40.10">
    <property type="entry name" value="Immunoglobulins"/>
    <property type="match status" value="1"/>
</dbReference>
<comment type="caution">
    <text evidence="3">The sequence shown here is derived from an EMBL/GenBank/DDBJ whole genome shotgun (WGS) entry which is preliminary data.</text>
</comment>
<feature type="domain" description="DUF7948" evidence="2">
    <location>
        <begin position="37"/>
        <end position="246"/>
    </location>
</feature>
<keyword evidence="1" id="KW-0732">Signal</keyword>
<dbReference type="InterPro" id="IPR013783">
    <property type="entry name" value="Ig-like_fold"/>
</dbReference>
<dbReference type="PANTHER" id="PTHR35580">
    <property type="entry name" value="CELL SURFACE GLYCOPROTEIN (S-LAYER PROTEIN)-LIKE PROTEIN"/>
    <property type="match status" value="1"/>
</dbReference>
<dbReference type="PANTHER" id="PTHR35580:SF1">
    <property type="entry name" value="PHYTASE-LIKE DOMAIN-CONTAINING PROTEIN"/>
    <property type="match status" value="1"/>
</dbReference>
<evidence type="ECO:0000313" key="4">
    <source>
        <dbReference type="Proteomes" id="UP000223913"/>
    </source>
</evidence>
<sequence>MSQAKVLLLLAAMAFGLSSSIVHAQNLPADPGLTAGFIENRGQVHDQHGLPNPEVLYLLPLGNGLNVQLRRDGFSYDTYQTQPGDGHFKLHRVDINFSHANPAAELLALEPTGEVLHYPSTGTEQVRQFKKLVYRNIYPRIDIEFLASVTTGKPVEYNFILHPGACLADVQLAYSGMSALTLEEDMLRLQLADVVLREEIPVSFWSDDRQSVDIDYQILAGTPEAVIVGFSAPLAEIHRTLVIDPIPHLDWATYLGGSGDDGSRDLVLDPAGNAYIVGSSNSMNAVATTGTYQNTLAGGYDAFVAKFDNDGQRLWSTYFGGTETDLGQNIDLDPQGNIYITGATNSTAGIATAGAAQEIYGGGGNDGYVAKFNAGGILQWASYLGGSRDEFSNALTTDLSGNVFISGWTNSDDGIATAGAHQTVFSSGQDVYLTKYDTDGNLQWSTYYGDAGLDIGLQLEADASGNVLLSGWTSSTTNIATAGSHQDTYGGGTADAFLVFFDEAGVRQWATYYGGSGDDYGDALQLDDSGNIFLGGPCTSADAMATAGTHQPAKSVGFDAFLAKLDAGGVRQWGTYYGGGQDETGYGIAIGADGGVYLTGFTNSADGIATADAHQTIFAGGDWDGYWVKFDAVGMREVGTYFGGALSDQAYAIDVDASDQVFLAGVSSSMQDISKGTIHQPDFGGGGTDAFLARFGPCNEPVLDVPNGGYLCANQDFVLELNFSEAGPYTFIYTIDGVEQSPVTTSDTAYLLSLTSADYQDSVVITAVSSGDCEGTITGLPFIRTVEPLAAAAPTVDCDTPSQTYTVSVELSGGALSYVPVAPATGTVNGNIFTTDPIPAAQDYSFQLTSGLGCDTITISGVPQCDGPCQSLNITASGNGPICEGEDIQLTAEDGAMNYNWSGPANFTSTEQNPTITNVTAAFAGTYQLIADDGNGCSETFTVEIVVNRAPVINSIDAPPLTCADNSTTVTVDASGTGTLEYSLDGITYSAQNTFPDLTAGNYDLYVRDDSGCVKESTISLQTADGPVITSLEVVPPDCGETNGAINIIASGDQQPLEYSINDGGTFQAGNTFENLPAGSYPVIVRDAAGCVISASATLAGGGEPPVIDEVLIEQAACAIDQNSITVNAVSASNQLSYSINGTDFQNSNRFTNLLPGNYSVTVEDENGCSVTEVVNIPPLSVLVIDEVVSRPADCRGNSGSVEVIARGGSGLITYQLDTTVQTTPEFEGLAPGNYLLTVSDESGCSLSRQINVARGDCPIYIANAFSPNGDGVNDRFAVFAAAGIVGQVETYRIFNRWGNQVYEANGFPLGDQGLWWDGSVQGRPVATGMYLYYLVIQLDGGEQIIEQGEVNVVR</sequence>
<evidence type="ECO:0000313" key="3">
    <source>
        <dbReference type="EMBL" id="PHN01099.1"/>
    </source>
</evidence>
<keyword evidence="4" id="KW-1185">Reference proteome</keyword>
<dbReference type="Proteomes" id="UP000223913">
    <property type="component" value="Unassembled WGS sequence"/>
</dbReference>
<gene>
    <name evidence="3" type="ORF">CRP01_38830</name>
</gene>
<dbReference type="Pfam" id="PF13585">
    <property type="entry name" value="CHU_C"/>
    <property type="match status" value="1"/>
</dbReference>
<feature type="chain" id="PRO_5012497238" description="DUF7948 domain-containing protein" evidence="1">
    <location>
        <begin position="25"/>
        <end position="1355"/>
    </location>
</feature>
<dbReference type="InterPro" id="IPR010620">
    <property type="entry name" value="SBBP_repeat"/>
</dbReference>